<evidence type="ECO:0000313" key="1">
    <source>
        <dbReference type="EMBL" id="MCY9599697.1"/>
    </source>
</evidence>
<organism evidence="1 2">
    <name type="scientific">Paenibacillus chitinolyticus</name>
    <dbReference type="NCBI Taxonomy" id="79263"/>
    <lineage>
        <taxon>Bacteria</taxon>
        <taxon>Bacillati</taxon>
        <taxon>Bacillota</taxon>
        <taxon>Bacilli</taxon>
        <taxon>Bacillales</taxon>
        <taxon>Paenibacillaceae</taxon>
        <taxon>Paenibacillus</taxon>
    </lineage>
</organism>
<name>A0ABT4FME1_9BACL</name>
<protein>
    <submittedName>
        <fullName evidence="1">Uncharacterized protein</fullName>
    </submittedName>
</protein>
<gene>
    <name evidence="1" type="ORF">M5X16_28530</name>
</gene>
<keyword evidence="2" id="KW-1185">Reference proteome</keyword>
<dbReference type="EMBL" id="JAMDMJ010000054">
    <property type="protein sequence ID" value="MCY9599697.1"/>
    <property type="molecule type" value="Genomic_DNA"/>
</dbReference>
<dbReference type="GeneID" id="95379046"/>
<sequence>MRKIIFNWYLALGNTEREVVEFKDDTTEEEIEKAFDDWVWDRIGSDFWREEEK</sequence>
<reference evidence="1 2" key="1">
    <citation type="submission" date="2022-05" db="EMBL/GenBank/DDBJ databases">
        <title>Genome Sequencing of Bee-Associated Microbes.</title>
        <authorList>
            <person name="Dunlap C."/>
        </authorList>
    </citation>
    <scope>NUCLEOTIDE SEQUENCE [LARGE SCALE GENOMIC DNA]</scope>
    <source>
        <strain evidence="1 2">NRRL B-23120</strain>
    </source>
</reference>
<proteinExistence type="predicted"/>
<accession>A0ABT4FME1</accession>
<dbReference type="Proteomes" id="UP001527202">
    <property type="component" value="Unassembled WGS sequence"/>
</dbReference>
<comment type="caution">
    <text evidence="1">The sequence shown here is derived from an EMBL/GenBank/DDBJ whole genome shotgun (WGS) entry which is preliminary data.</text>
</comment>
<evidence type="ECO:0000313" key="2">
    <source>
        <dbReference type="Proteomes" id="UP001527202"/>
    </source>
</evidence>
<dbReference type="RefSeq" id="WP_156972855.1">
    <property type="nucleotide sequence ID" value="NZ_CP026520.1"/>
</dbReference>